<accession>A0ABP5F234</accession>
<feature type="domain" description="Aminotransferase class I/classII large" evidence="6">
    <location>
        <begin position="32"/>
        <end position="386"/>
    </location>
</feature>
<comment type="similarity">
    <text evidence="5">Belongs to the class-II pyridoxal-phosphate-dependent aminotransferase family. MalY/PatB cystathionine beta-lyase subfamily.</text>
</comment>
<dbReference type="PANTHER" id="PTHR43525">
    <property type="entry name" value="PROTEIN MALY"/>
    <property type="match status" value="1"/>
</dbReference>
<organism evidence="7 8">
    <name type="scientific">Brevibacterium samyangense</name>
    <dbReference type="NCBI Taxonomy" id="366888"/>
    <lineage>
        <taxon>Bacteria</taxon>
        <taxon>Bacillati</taxon>
        <taxon>Actinomycetota</taxon>
        <taxon>Actinomycetes</taxon>
        <taxon>Micrococcales</taxon>
        <taxon>Brevibacteriaceae</taxon>
        <taxon>Brevibacterium</taxon>
    </lineage>
</organism>
<dbReference type="Gene3D" id="3.40.640.10">
    <property type="entry name" value="Type I PLP-dependent aspartate aminotransferase-like (Major domain)"/>
    <property type="match status" value="1"/>
</dbReference>
<dbReference type="EMBL" id="BAAANO010000020">
    <property type="protein sequence ID" value="GAA2010768.1"/>
    <property type="molecule type" value="Genomic_DNA"/>
</dbReference>
<keyword evidence="7" id="KW-0032">Aminotransferase</keyword>
<comment type="caution">
    <text evidence="7">The sequence shown here is derived from an EMBL/GenBank/DDBJ whole genome shotgun (WGS) entry which is preliminary data.</text>
</comment>
<evidence type="ECO:0000256" key="4">
    <source>
        <dbReference type="ARBA" id="ARBA00023239"/>
    </source>
</evidence>
<gene>
    <name evidence="7" type="ORF">GCM10009755_22520</name>
</gene>
<dbReference type="InterPro" id="IPR051798">
    <property type="entry name" value="Class-II_PLP-Dep_Aminotrans"/>
</dbReference>
<dbReference type="Pfam" id="PF00155">
    <property type="entry name" value="Aminotran_1_2"/>
    <property type="match status" value="1"/>
</dbReference>
<dbReference type="GO" id="GO:0008483">
    <property type="term" value="F:transaminase activity"/>
    <property type="evidence" value="ECO:0007669"/>
    <property type="project" value="UniProtKB-KW"/>
</dbReference>
<dbReference type="EC" id="4.4.1.13" evidence="2"/>
<sequence>MSPATHRFDSITETALVEQGSNKWTTYPGTIGMHIAEMDFGVADPVRKSLDEVDRRDLFGYAPEWLYDEVRRATSDFYADLSGYRVPPERIDTLPDVLMGLNVAMDHFSAPGSKIVLLTPAYMPFFTAPTFAGREVIEVPMIKGESDWTVDYAGLDAAFKAGGGLLVFVNPHNPIGKVYSAKEIVRIGEVVEANGARVYADEIHAPLVYSEHSHVPYTSVNEVNAGHAVTAIAATKAFNIPGLKCAQMLFSNEADLAVWKQKCLFTAHMASNPGLFATAAAYTGSRDWLAEVRTYLEGNRDLVTELLPALVPDAVFIPPQGTYIGWLDLRATCARLGIDPSALHTHILEKGKVSFTDGALCGTGLAGHLRMNFATPRPILREALERTAAALSE</sequence>
<dbReference type="SUPFAM" id="SSF53383">
    <property type="entry name" value="PLP-dependent transferases"/>
    <property type="match status" value="1"/>
</dbReference>
<comment type="cofactor">
    <cofactor evidence="1">
        <name>pyridoxal 5'-phosphate</name>
        <dbReference type="ChEBI" id="CHEBI:597326"/>
    </cofactor>
</comment>
<evidence type="ECO:0000256" key="1">
    <source>
        <dbReference type="ARBA" id="ARBA00001933"/>
    </source>
</evidence>
<dbReference type="InterPro" id="IPR015424">
    <property type="entry name" value="PyrdxlP-dep_Trfase"/>
</dbReference>
<reference evidence="8" key="1">
    <citation type="journal article" date="2019" name="Int. J. Syst. Evol. Microbiol.">
        <title>The Global Catalogue of Microorganisms (GCM) 10K type strain sequencing project: providing services to taxonomists for standard genome sequencing and annotation.</title>
        <authorList>
            <consortium name="The Broad Institute Genomics Platform"/>
            <consortium name="The Broad Institute Genome Sequencing Center for Infectious Disease"/>
            <person name="Wu L."/>
            <person name="Ma J."/>
        </authorList>
    </citation>
    <scope>NUCLEOTIDE SEQUENCE [LARGE SCALE GENOMIC DNA]</scope>
    <source>
        <strain evidence="8">JCM 14546</strain>
    </source>
</reference>
<dbReference type="InterPro" id="IPR015421">
    <property type="entry name" value="PyrdxlP-dep_Trfase_major"/>
</dbReference>
<dbReference type="CDD" id="cd00609">
    <property type="entry name" value="AAT_like"/>
    <property type="match status" value="1"/>
</dbReference>
<dbReference type="Proteomes" id="UP001500755">
    <property type="component" value="Unassembled WGS sequence"/>
</dbReference>
<dbReference type="RefSeq" id="WP_344309759.1">
    <property type="nucleotide sequence ID" value="NZ_BAAANO010000020.1"/>
</dbReference>
<evidence type="ECO:0000259" key="6">
    <source>
        <dbReference type="Pfam" id="PF00155"/>
    </source>
</evidence>
<keyword evidence="4" id="KW-0456">Lyase</keyword>
<name>A0ABP5F234_9MICO</name>
<evidence type="ECO:0000313" key="7">
    <source>
        <dbReference type="EMBL" id="GAA2010768.1"/>
    </source>
</evidence>
<dbReference type="InterPro" id="IPR004839">
    <property type="entry name" value="Aminotransferase_I/II_large"/>
</dbReference>
<proteinExistence type="inferred from homology"/>
<keyword evidence="3" id="KW-0663">Pyridoxal phosphate</keyword>
<keyword evidence="7" id="KW-0808">Transferase</keyword>
<dbReference type="PANTHER" id="PTHR43525:SF2">
    <property type="entry name" value="CYSTATHIONINE BETA-LYASE-RELATED"/>
    <property type="match status" value="1"/>
</dbReference>
<evidence type="ECO:0000256" key="5">
    <source>
        <dbReference type="ARBA" id="ARBA00037974"/>
    </source>
</evidence>
<dbReference type="Gene3D" id="3.90.1150.10">
    <property type="entry name" value="Aspartate Aminotransferase, domain 1"/>
    <property type="match status" value="1"/>
</dbReference>
<keyword evidence="8" id="KW-1185">Reference proteome</keyword>
<evidence type="ECO:0000256" key="3">
    <source>
        <dbReference type="ARBA" id="ARBA00022898"/>
    </source>
</evidence>
<evidence type="ECO:0000256" key="2">
    <source>
        <dbReference type="ARBA" id="ARBA00012224"/>
    </source>
</evidence>
<protein>
    <recommendedName>
        <fullName evidence="2">cysteine-S-conjugate beta-lyase</fullName>
        <ecNumber evidence="2">4.4.1.13</ecNumber>
    </recommendedName>
</protein>
<dbReference type="InterPro" id="IPR015422">
    <property type="entry name" value="PyrdxlP-dep_Trfase_small"/>
</dbReference>
<evidence type="ECO:0000313" key="8">
    <source>
        <dbReference type="Proteomes" id="UP001500755"/>
    </source>
</evidence>